<organism evidence="1">
    <name type="scientific">marine sediment metagenome</name>
    <dbReference type="NCBI Taxonomy" id="412755"/>
    <lineage>
        <taxon>unclassified sequences</taxon>
        <taxon>metagenomes</taxon>
        <taxon>ecological metagenomes</taxon>
    </lineage>
</organism>
<proteinExistence type="predicted"/>
<comment type="caution">
    <text evidence="1">The sequence shown here is derived from an EMBL/GenBank/DDBJ whole genome shotgun (WGS) entry which is preliminary data.</text>
</comment>
<accession>A0A0F9EMD7</accession>
<feature type="non-terminal residue" evidence="1">
    <location>
        <position position="1"/>
    </location>
</feature>
<sequence>ALETPYLHLLDALEKVINIERKTQPLSEQREKKVENHVG</sequence>
<dbReference type="AlphaFoldDB" id="A0A0F9EMD7"/>
<protein>
    <submittedName>
        <fullName evidence="1">Uncharacterized protein</fullName>
    </submittedName>
</protein>
<reference evidence="1" key="1">
    <citation type="journal article" date="2015" name="Nature">
        <title>Complex archaea that bridge the gap between prokaryotes and eukaryotes.</title>
        <authorList>
            <person name="Spang A."/>
            <person name="Saw J.H."/>
            <person name="Jorgensen S.L."/>
            <person name="Zaremba-Niedzwiedzka K."/>
            <person name="Martijn J."/>
            <person name="Lind A.E."/>
            <person name="van Eijk R."/>
            <person name="Schleper C."/>
            <person name="Guy L."/>
            <person name="Ettema T.J."/>
        </authorList>
    </citation>
    <scope>NUCLEOTIDE SEQUENCE</scope>
</reference>
<gene>
    <name evidence="1" type="ORF">LCGC14_2349140</name>
</gene>
<dbReference type="EMBL" id="LAZR01034161">
    <property type="protein sequence ID" value="KKL46090.1"/>
    <property type="molecule type" value="Genomic_DNA"/>
</dbReference>
<evidence type="ECO:0000313" key="1">
    <source>
        <dbReference type="EMBL" id="KKL46090.1"/>
    </source>
</evidence>
<name>A0A0F9EMD7_9ZZZZ</name>